<evidence type="ECO:0000256" key="5">
    <source>
        <dbReference type="ARBA" id="ARBA00023128"/>
    </source>
</evidence>
<dbReference type="PANTHER" id="PTHR21382">
    <property type="entry name" value="NADH-UBIQUINONE OXIDOREDUCTASE SUBUNIT"/>
    <property type="match status" value="1"/>
</dbReference>
<evidence type="ECO:0000256" key="2">
    <source>
        <dbReference type="ARBA" id="ARBA00022692"/>
    </source>
</evidence>
<evidence type="ECO:0000256" key="3">
    <source>
        <dbReference type="ARBA" id="ARBA00022792"/>
    </source>
</evidence>
<feature type="compositionally biased region" description="Polar residues" evidence="7">
    <location>
        <begin position="1"/>
        <end position="12"/>
    </location>
</feature>
<evidence type="ECO:0000256" key="6">
    <source>
        <dbReference type="ARBA" id="ARBA00023136"/>
    </source>
</evidence>
<keyword evidence="3" id="KW-0999">Mitochondrion inner membrane</keyword>
<keyword evidence="4" id="KW-1133">Transmembrane helix</keyword>
<organism evidence="8 9">
    <name type="scientific">Aspergillus oryzae</name>
    <name type="common">Yellow koji mold</name>
    <dbReference type="NCBI Taxonomy" id="5062"/>
    <lineage>
        <taxon>Eukaryota</taxon>
        <taxon>Fungi</taxon>
        <taxon>Dikarya</taxon>
        <taxon>Ascomycota</taxon>
        <taxon>Pezizomycotina</taxon>
        <taxon>Eurotiomycetes</taxon>
        <taxon>Eurotiomycetidae</taxon>
        <taxon>Eurotiales</taxon>
        <taxon>Aspergillaceae</taxon>
        <taxon>Aspergillus</taxon>
        <taxon>Aspergillus subgen. Circumdati</taxon>
    </lineage>
</organism>
<dbReference type="AlphaFoldDB" id="A0AAN5BS63"/>
<evidence type="ECO:0000256" key="1">
    <source>
        <dbReference type="ARBA" id="ARBA00004448"/>
    </source>
</evidence>
<evidence type="ECO:0000256" key="7">
    <source>
        <dbReference type="SAM" id="MobiDB-lite"/>
    </source>
</evidence>
<dbReference type="Proteomes" id="UP001165205">
    <property type="component" value="Unassembled WGS sequence"/>
</dbReference>
<proteinExistence type="predicted"/>
<comment type="subcellular location">
    <subcellularLocation>
        <location evidence="1">Mitochondrion inner membrane</location>
        <topology evidence="1">Multi-pass membrane protein</topology>
    </subcellularLocation>
</comment>
<evidence type="ECO:0000313" key="8">
    <source>
        <dbReference type="EMBL" id="GMG22514.1"/>
    </source>
</evidence>
<feature type="compositionally biased region" description="Basic and acidic residues" evidence="7">
    <location>
        <begin position="239"/>
        <end position="257"/>
    </location>
</feature>
<protein>
    <submittedName>
        <fullName evidence="8">Unnamed protein product</fullName>
    </submittedName>
</protein>
<evidence type="ECO:0000313" key="9">
    <source>
        <dbReference type="Proteomes" id="UP001165205"/>
    </source>
</evidence>
<accession>A0AAN5BS63</accession>
<keyword evidence="6" id="KW-0472">Membrane</keyword>
<dbReference type="PANTHER" id="PTHR21382:SF1">
    <property type="entry name" value="NADH DEHYDROGENASE [UBIQUINONE] 1 ALPHA SUBCOMPLEX SUBUNIT 11"/>
    <property type="match status" value="1"/>
</dbReference>
<dbReference type="GO" id="GO:0045271">
    <property type="term" value="C:respiratory chain complex I"/>
    <property type="evidence" value="ECO:0007669"/>
    <property type="project" value="InterPro"/>
</dbReference>
<feature type="region of interest" description="Disordered" evidence="7">
    <location>
        <begin position="1"/>
        <end position="39"/>
    </location>
</feature>
<name>A0AAN5BS63_ASPOZ</name>
<evidence type="ECO:0000256" key="4">
    <source>
        <dbReference type="ARBA" id="ARBA00022989"/>
    </source>
</evidence>
<keyword evidence="2" id="KW-0812">Transmembrane</keyword>
<dbReference type="GO" id="GO:0005743">
    <property type="term" value="C:mitochondrial inner membrane"/>
    <property type="evidence" value="ECO:0007669"/>
    <property type="project" value="UniProtKB-SubCell"/>
</dbReference>
<comment type="caution">
    <text evidence="8">The sequence shown here is derived from an EMBL/GenBank/DDBJ whole genome shotgun (WGS) entry which is preliminary data.</text>
</comment>
<feature type="region of interest" description="Disordered" evidence="7">
    <location>
        <begin position="237"/>
        <end position="257"/>
    </location>
</feature>
<keyword evidence="5" id="KW-0496">Mitochondrion</keyword>
<dbReference type="EMBL" id="BSYA01000001">
    <property type="protein sequence ID" value="GMG22514.1"/>
    <property type="molecule type" value="Genomic_DNA"/>
</dbReference>
<reference evidence="8" key="1">
    <citation type="submission" date="2023-04" db="EMBL/GenBank/DDBJ databases">
        <title>Aspergillus oryzae NBRC 4228.</title>
        <authorList>
            <person name="Ichikawa N."/>
            <person name="Sato H."/>
            <person name="Tonouchi N."/>
        </authorList>
    </citation>
    <scope>NUCLEOTIDE SEQUENCE</scope>
    <source>
        <strain evidence="8">NBRC 4228</strain>
    </source>
</reference>
<dbReference type="InterPro" id="IPR039205">
    <property type="entry name" value="NDUFA11"/>
</dbReference>
<dbReference type="GO" id="GO:0006120">
    <property type="term" value="P:mitochondrial electron transport, NADH to ubiquinone"/>
    <property type="evidence" value="ECO:0007669"/>
    <property type="project" value="InterPro"/>
</dbReference>
<gene>
    <name evidence="8" type="ORF">Aory04_000014400</name>
</gene>
<sequence>MAETATSQNPSEPSERLAHYKQKPIPDSTATMAGHTEDHSYHPKDAIQAAMKTTMLTGGVGLFASAVQNTLTRKNVGPFGVFVRSGGTIGVFARTFPALLGYGAALATFMGAFEYTGGSLWGYKKNADIDEFERREQLRKSYRTSGEQTLAELGEGRGMFIKSAMASMESYIIADVIYRSLWPWLRRETGTENQGSIRPAGFTTGSTNHRYLQGLSQLQTLLRDLMERRMSQISGDIATGRKEEKGVGEEPNEDMKNNYADARKIQSMMISSV</sequence>